<dbReference type="Proteomes" id="UP000548326">
    <property type="component" value="Unassembled WGS sequence"/>
</dbReference>
<protein>
    <submittedName>
        <fullName evidence="2">Teichuronic acid biosynthesis glycosyltransferase TuaG</fullName>
        <ecNumber evidence="2">2.4.-.-</ecNumber>
    </submittedName>
</protein>
<comment type="caution">
    <text evidence="2">The sequence shown here is derived from an EMBL/GenBank/DDBJ whole genome shotgun (WGS) entry which is preliminary data.</text>
</comment>
<name>A0A841JEI9_9SPHI</name>
<gene>
    <name evidence="2" type="ORF">HDF22_001144</name>
</gene>
<accession>A0A841JEI9</accession>
<dbReference type="Gene3D" id="3.90.550.10">
    <property type="entry name" value="Spore Coat Polysaccharide Biosynthesis Protein SpsA, Chain A"/>
    <property type="match status" value="1"/>
</dbReference>
<keyword evidence="2" id="KW-0328">Glycosyltransferase</keyword>
<reference evidence="2 3" key="1">
    <citation type="submission" date="2020-08" db="EMBL/GenBank/DDBJ databases">
        <title>Genomic Encyclopedia of Type Strains, Phase IV (KMG-V): Genome sequencing to study the core and pangenomes of soil and plant-associated prokaryotes.</title>
        <authorList>
            <person name="Whitman W."/>
        </authorList>
    </citation>
    <scope>NUCLEOTIDE SEQUENCE [LARGE SCALE GENOMIC DNA]</scope>
    <source>
        <strain evidence="2 3">MP601</strain>
    </source>
</reference>
<keyword evidence="2" id="KW-0808">Transferase</keyword>
<dbReference type="SUPFAM" id="SSF53448">
    <property type="entry name" value="Nucleotide-diphospho-sugar transferases"/>
    <property type="match status" value="1"/>
</dbReference>
<organism evidence="2 3">
    <name type="scientific">Mucilaginibacter lappiensis</name>
    <dbReference type="NCBI Taxonomy" id="354630"/>
    <lineage>
        <taxon>Bacteria</taxon>
        <taxon>Pseudomonadati</taxon>
        <taxon>Bacteroidota</taxon>
        <taxon>Sphingobacteriia</taxon>
        <taxon>Sphingobacteriales</taxon>
        <taxon>Sphingobacteriaceae</taxon>
        <taxon>Mucilaginibacter</taxon>
    </lineage>
</organism>
<sequence length="318" mass="36238">MELISILMPAYNAEKFIEASINSVLKQTYSRWELLIVNDGSTDSTKTIAEFYSAKDIRIKVFNQANKKQAGARNTAIENSHGSWIAFLDSDDVWEPNKLAKQIQASIDHPSAGVIYTDGWIFNDDDFNNLTPYPTITGMLIEPHDIYKMEYQCNYIPVLAVLVKRSIVDKIGLQDEGKTFAGCEDWDYWLRMARIGINFYGIPEKLFYYRRHDSNMSKNNLNMVLAQTSVFIKNFEGQYFSEKEAIRLFKKLIYPLTNNLIKNGRFEDIAFILNGVEAKLPTISFGAVKKVIKILGKMAYVPVAILGKIDLLILSPKS</sequence>
<dbReference type="Pfam" id="PF00535">
    <property type="entry name" value="Glycos_transf_2"/>
    <property type="match status" value="1"/>
</dbReference>
<dbReference type="GO" id="GO:0016758">
    <property type="term" value="F:hexosyltransferase activity"/>
    <property type="evidence" value="ECO:0007669"/>
    <property type="project" value="UniProtKB-ARBA"/>
</dbReference>
<dbReference type="EMBL" id="JACHCA010000003">
    <property type="protein sequence ID" value="MBB6127038.1"/>
    <property type="molecule type" value="Genomic_DNA"/>
</dbReference>
<dbReference type="RefSeq" id="WP_183586231.1">
    <property type="nucleotide sequence ID" value="NZ_JACHCA010000003.1"/>
</dbReference>
<evidence type="ECO:0000313" key="2">
    <source>
        <dbReference type="EMBL" id="MBB6127038.1"/>
    </source>
</evidence>
<feature type="domain" description="Glycosyltransferase 2-like" evidence="1">
    <location>
        <begin position="5"/>
        <end position="131"/>
    </location>
</feature>
<evidence type="ECO:0000313" key="3">
    <source>
        <dbReference type="Proteomes" id="UP000548326"/>
    </source>
</evidence>
<dbReference type="AlphaFoldDB" id="A0A841JEI9"/>
<evidence type="ECO:0000259" key="1">
    <source>
        <dbReference type="Pfam" id="PF00535"/>
    </source>
</evidence>
<dbReference type="InterPro" id="IPR029044">
    <property type="entry name" value="Nucleotide-diphossugar_trans"/>
</dbReference>
<dbReference type="PANTHER" id="PTHR22916">
    <property type="entry name" value="GLYCOSYLTRANSFERASE"/>
    <property type="match status" value="1"/>
</dbReference>
<dbReference type="EC" id="2.4.-.-" evidence="2"/>
<proteinExistence type="predicted"/>
<dbReference type="PANTHER" id="PTHR22916:SF3">
    <property type="entry name" value="UDP-GLCNAC:BETAGAL BETA-1,3-N-ACETYLGLUCOSAMINYLTRANSFERASE-LIKE PROTEIN 1"/>
    <property type="match status" value="1"/>
</dbReference>
<dbReference type="InterPro" id="IPR001173">
    <property type="entry name" value="Glyco_trans_2-like"/>
</dbReference>